<dbReference type="EMBL" id="AP022563">
    <property type="protein sequence ID" value="BBX18625.1"/>
    <property type="molecule type" value="Genomic_DNA"/>
</dbReference>
<gene>
    <name evidence="11 12" type="primary">recD</name>
    <name evidence="12" type="ORF">MDUV_34850</name>
</gene>
<keyword evidence="13" id="KW-1185">Reference proteome</keyword>
<keyword evidence="5 11" id="KW-0347">Helicase</keyword>
<dbReference type="SMART" id="SM00382">
    <property type="entry name" value="AAA"/>
    <property type="match status" value="1"/>
</dbReference>
<evidence type="ECO:0000256" key="6">
    <source>
        <dbReference type="ARBA" id="ARBA00022839"/>
    </source>
</evidence>
<dbReference type="Pfam" id="PF21185">
    <property type="entry name" value="RecD_N"/>
    <property type="match status" value="1"/>
</dbReference>
<dbReference type="AlphaFoldDB" id="A0A7I7K3G9"/>
<dbReference type="CDD" id="cd18809">
    <property type="entry name" value="SF1_C_RecD"/>
    <property type="match status" value="1"/>
</dbReference>
<comment type="similarity">
    <text evidence="11">Belongs to the RecD family.</text>
</comment>
<evidence type="ECO:0000256" key="4">
    <source>
        <dbReference type="ARBA" id="ARBA00022801"/>
    </source>
</evidence>
<dbReference type="GO" id="GO:0003677">
    <property type="term" value="F:DNA binding"/>
    <property type="evidence" value="ECO:0007669"/>
    <property type="project" value="UniProtKB-UniRule"/>
</dbReference>
<keyword evidence="2 11" id="KW-0547">Nucleotide-binding</keyword>
<dbReference type="PANTHER" id="PTHR43788">
    <property type="entry name" value="DNA2/NAM7 HELICASE FAMILY MEMBER"/>
    <property type="match status" value="1"/>
</dbReference>
<keyword evidence="7 11" id="KW-0067">ATP-binding</keyword>
<evidence type="ECO:0000313" key="13">
    <source>
        <dbReference type="Proteomes" id="UP000467006"/>
    </source>
</evidence>
<evidence type="ECO:0000256" key="11">
    <source>
        <dbReference type="HAMAP-Rule" id="MF_01487"/>
    </source>
</evidence>
<dbReference type="GO" id="GO:0017116">
    <property type="term" value="F:single-stranded DNA helicase activity"/>
    <property type="evidence" value="ECO:0007669"/>
    <property type="project" value="TreeGrafter"/>
</dbReference>
<keyword evidence="9 11" id="KW-0234">DNA repair</keyword>
<feature type="binding site" evidence="11">
    <location>
        <begin position="159"/>
        <end position="166"/>
    </location>
    <ligand>
        <name>ATP</name>
        <dbReference type="ChEBI" id="CHEBI:30616"/>
    </ligand>
</feature>
<keyword evidence="6 11" id="KW-0269">Exonuclease</keyword>
<keyword evidence="8 11" id="KW-0238">DNA-binding</keyword>
<organism evidence="12 13">
    <name type="scientific">Mycolicibacterium duvalii</name>
    <dbReference type="NCBI Taxonomy" id="39688"/>
    <lineage>
        <taxon>Bacteria</taxon>
        <taxon>Bacillati</taxon>
        <taxon>Actinomycetota</taxon>
        <taxon>Actinomycetes</taxon>
        <taxon>Mycobacteriales</taxon>
        <taxon>Mycobacteriaceae</taxon>
        <taxon>Mycolicibacterium</taxon>
    </lineage>
</organism>
<dbReference type="InterPro" id="IPR050534">
    <property type="entry name" value="Coronavir_polyprotein_1ab"/>
</dbReference>
<dbReference type="Pfam" id="PF13245">
    <property type="entry name" value="AAA_19"/>
    <property type="match status" value="1"/>
</dbReference>
<evidence type="ECO:0000256" key="10">
    <source>
        <dbReference type="ARBA" id="ARBA00023235"/>
    </source>
</evidence>
<dbReference type="GO" id="GO:0043139">
    <property type="term" value="F:5'-3' DNA helicase activity"/>
    <property type="evidence" value="ECO:0007669"/>
    <property type="project" value="UniProtKB-UniRule"/>
</dbReference>
<evidence type="ECO:0000256" key="2">
    <source>
        <dbReference type="ARBA" id="ARBA00022741"/>
    </source>
</evidence>
<dbReference type="Gene3D" id="3.40.50.300">
    <property type="entry name" value="P-loop containing nucleotide triphosphate hydrolases"/>
    <property type="match status" value="3"/>
</dbReference>
<dbReference type="InterPro" id="IPR049550">
    <property type="entry name" value="RecD_N"/>
</dbReference>
<keyword evidence="4 11" id="KW-0378">Hydrolase</keyword>
<accession>A0A7I7K3G9</accession>
<dbReference type="RefSeq" id="WP_098002401.1">
    <property type="nucleotide sequence ID" value="NZ_AP022563.1"/>
</dbReference>
<dbReference type="InterPro" id="IPR006344">
    <property type="entry name" value="RecD"/>
</dbReference>
<dbReference type="NCBIfam" id="TIGR01447">
    <property type="entry name" value="recD"/>
    <property type="match status" value="1"/>
</dbReference>
<evidence type="ECO:0000256" key="5">
    <source>
        <dbReference type="ARBA" id="ARBA00022806"/>
    </source>
</evidence>
<evidence type="ECO:0000256" key="7">
    <source>
        <dbReference type="ARBA" id="ARBA00022840"/>
    </source>
</evidence>
<dbReference type="EC" id="5.6.2.3" evidence="11"/>
<name>A0A7I7K3G9_9MYCO</name>
<dbReference type="CDD" id="cd17933">
    <property type="entry name" value="DEXSc_RecD-like"/>
    <property type="match status" value="1"/>
</dbReference>
<dbReference type="InterPro" id="IPR041851">
    <property type="entry name" value="RecD_N_sf"/>
</dbReference>
<evidence type="ECO:0000256" key="8">
    <source>
        <dbReference type="ARBA" id="ARBA00023125"/>
    </source>
</evidence>
<keyword evidence="10 11" id="KW-0413">Isomerase</keyword>
<comment type="function">
    <text evidence="11">A helicase/nuclease that prepares dsDNA breaks (DSB) for recombinational DNA repair. Binds to DSBs and unwinds DNA via a highly rapid and processive ATP-dependent bidirectional helicase activity. Unwinds dsDNA until it encounters a Chi (crossover hotspot instigator) sequence from the 3' direction. Cuts ssDNA a few nucleotides 3' to the Chi site. The properties and activities of the enzyme are changed at Chi. The Chi-altered holoenzyme produces a long 3'-ssDNA overhang and facilitates RecA-binding to the ssDNA for homologous DNA recombination and repair. Holoenzyme degrades any linearized DNA that is unable to undergo homologous recombination. In the holoenzyme this subunit has ssDNA-dependent ATPase and 5'-3' helicase activity. When added to pre-assembled RecBC greatly stimulates nuclease activity and augments holoenzyme processivity. Negatively regulates the RecA-loading ability of RecBCD.</text>
</comment>
<reference evidence="12 13" key="1">
    <citation type="journal article" date="2019" name="Emerg. Microbes Infect.">
        <title>Comprehensive subspecies identification of 175 nontuberculous mycobacteria species based on 7547 genomic profiles.</title>
        <authorList>
            <person name="Matsumoto Y."/>
            <person name="Kinjo T."/>
            <person name="Motooka D."/>
            <person name="Nabeya D."/>
            <person name="Jung N."/>
            <person name="Uechi K."/>
            <person name="Horii T."/>
            <person name="Iida T."/>
            <person name="Fujita J."/>
            <person name="Nakamura S."/>
        </authorList>
    </citation>
    <scope>NUCLEOTIDE SEQUENCE [LARGE SCALE GENOMIC DNA]</scope>
    <source>
        <strain evidence="12 13">JCM 6396</strain>
    </source>
</reference>
<dbReference type="InterPro" id="IPR027785">
    <property type="entry name" value="UvrD-like_helicase_C"/>
</dbReference>
<dbReference type="GO" id="GO:0008854">
    <property type="term" value="F:exodeoxyribonuclease V activity"/>
    <property type="evidence" value="ECO:0007669"/>
    <property type="project" value="InterPro"/>
</dbReference>
<dbReference type="OrthoDB" id="9763659at2"/>
<dbReference type="InterPro" id="IPR027417">
    <property type="entry name" value="P-loop_NTPase"/>
</dbReference>
<proteinExistence type="inferred from homology"/>
<evidence type="ECO:0000256" key="3">
    <source>
        <dbReference type="ARBA" id="ARBA00022763"/>
    </source>
</evidence>
<dbReference type="GO" id="GO:0000724">
    <property type="term" value="P:double-strand break repair via homologous recombination"/>
    <property type="evidence" value="ECO:0007669"/>
    <property type="project" value="UniProtKB-UniRule"/>
</dbReference>
<dbReference type="SUPFAM" id="SSF52540">
    <property type="entry name" value="P-loop containing nucleoside triphosphate hydrolases"/>
    <property type="match status" value="1"/>
</dbReference>
<dbReference type="Gene3D" id="1.10.10.1020">
    <property type="entry name" value="RecBCD complex, subunit RecD, N-terminal domain"/>
    <property type="match status" value="1"/>
</dbReference>
<protein>
    <recommendedName>
        <fullName evidence="11">RecBCD enzyme subunit RecD</fullName>
        <ecNumber evidence="11">5.6.2.3</ecNumber>
    </recommendedName>
    <alternativeName>
        <fullName evidence="11">DNA 5'-3' helicase subunit RecD</fullName>
    </alternativeName>
    <alternativeName>
        <fullName evidence="11">Exonuclease V subunit RecD</fullName>
        <shortName evidence="11">ExoV subunit RecD</shortName>
    </alternativeName>
    <alternativeName>
        <fullName evidence="11">Helicase/nuclease RecBCD subunit RecD</fullName>
    </alternativeName>
</protein>
<comment type="subunit">
    <text evidence="11">Heterotrimer of RecB, RecC and RecD. All subunits contribute to DNA-binding.</text>
</comment>
<dbReference type="HAMAP" id="MF_01487">
    <property type="entry name" value="RecD"/>
    <property type="match status" value="1"/>
</dbReference>
<dbReference type="Pfam" id="PF13538">
    <property type="entry name" value="UvrD_C_2"/>
    <property type="match status" value="1"/>
</dbReference>
<dbReference type="GO" id="GO:0005524">
    <property type="term" value="F:ATP binding"/>
    <property type="evidence" value="ECO:0007669"/>
    <property type="project" value="UniProtKB-UniRule"/>
</dbReference>
<comment type="miscellaneous">
    <text evidence="11">In the RecBCD complex, RecB has a slow 3'-5' helicase, an exonuclease activity and loads RecA onto ssDNA, RecD has a fast 5'-3' helicase activity, while RecC stimulates the ATPase and processivity of the RecB helicase and contributes to recognition of the Chi site.</text>
</comment>
<keyword evidence="1 11" id="KW-0540">Nuclease</keyword>
<evidence type="ECO:0000256" key="9">
    <source>
        <dbReference type="ARBA" id="ARBA00023204"/>
    </source>
</evidence>
<evidence type="ECO:0000256" key="1">
    <source>
        <dbReference type="ARBA" id="ARBA00022722"/>
    </source>
</evidence>
<dbReference type="PANTHER" id="PTHR43788:SF6">
    <property type="entry name" value="DNA HELICASE B"/>
    <property type="match status" value="1"/>
</dbReference>
<dbReference type="KEGG" id="mdu:MDUV_34850"/>
<dbReference type="Proteomes" id="UP000467006">
    <property type="component" value="Chromosome"/>
</dbReference>
<dbReference type="GO" id="GO:0009338">
    <property type="term" value="C:exodeoxyribonuclease V complex"/>
    <property type="evidence" value="ECO:0007669"/>
    <property type="project" value="InterPro"/>
</dbReference>
<evidence type="ECO:0000313" key="12">
    <source>
        <dbReference type="EMBL" id="BBX18625.1"/>
    </source>
</evidence>
<comment type="catalytic activity">
    <reaction evidence="11">
        <text>ATP + H2O = ADP + phosphate + H(+)</text>
        <dbReference type="Rhea" id="RHEA:13065"/>
        <dbReference type="ChEBI" id="CHEBI:15377"/>
        <dbReference type="ChEBI" id="CHEBI:15378"/>
        <dbReference type="ChEBI" id="CHEBI:30616"/>
        <dbReference type="ChEBI" id="CHEBI:43474"/>
        <dbReference type="ChEBI" id="CHEBI:456216"/>
        <dbReference type="EC" id="5.6.2.3"/>
    </reaction>
</comment>
<keyword evidence="3 11" id="KW-0227">DNA damage</keyword>
<sequence length="558" mass="60407">MTAAELLTPFIAAEVFEPADVHVATRLCALAGDDDQTVTLAAAFVVRALRSGSVCVDLRSVAEQVARPELPWPEPSAWLGAVRGSALAAEQVLRFVDDLLYFDRYWREEEQVCDDVLALVATPLTAGAPGLDRLFPAGWEEQRRAAEVALGQSLTVLTGGPGTGKTTTVARLLALLAEQAALAGRPPLRIALAAPTGKAAARLAEAVRYQIGGLDAEDRDRLGELTASTLHRLLQPRPGSSSRFRHHRENRLPHDVVVVDETSMVSLTLMARLLEAVRPDSRLLLVGDADQLASVEAGAVLADLVEGLGGRADVRVAALQTSHRFGANIGALAGAIRRGEAEQVLELLRTGGDHLEWLDGEEPTEQLRGPLLEQATLLRRAAILGDADAAVRALDGHRLLCAHRRGPYGVAHWNHQVQRWLADATGEPLWSQWYPGRPVLVTANDYGLRLFNGDTGVTVVRDEALEVVIGGTRLRPSRLAEIETMHAMTIHKSQGSQADDVTVLMPPPESRLLTRELFYTAVTRAKARVRVVGPESAIRAAIDRRALRASGLARRLRR</sequence>
<dbReference type="InterPro" id="IPR003593">
    <property type="entry name" value="AAA+_ATPase"/>
</dbReference>